<dbReference type="Pfam" id="PF16875">
    <property type="entry name" value="Glyco_hydro_36N"/>
    <property type="match status" value="1"/>
</dbReference>
<dbReference type="Proteomes" id="UP001500630">
    <property type="component" value="Unassembled WGS sequence"/>
</dbReference>
<dbReference type="Gene3D" id="2.70.98.60">
    <property type="entry name" value="alpha-galactosidase from lactobacil brevis"/>
    <property type="match status" value="1"/>
</dbReference>
<keyword evidence="8" id="KW-1185">Reference proteome</keyword>
<evidence type="ECO:0000259" key="5">
    <source>
        <dbReference type="Pfam" id="PF16874"/>
    </source>
</evidence>
<name>A0ABP6Z5W0_9ACTN</name>
<comment type="catalytic activity">
    <reaction evidence="1">
        <text>Hydrolysis of terminal, non-reducing alpha-D-galactose residues in alpha-D-galactosides, including galactose oligosaccharides, galactomannans and galactolipids.</text>
        <dbReference type="EC" id="3.2.1.22"/>
    </reaction>
</comment>
<evidence type="ECO:0000313" key="8">
    <source>
        <dbReference type="Proteomes" id="UP001500630"/>
    </source>
</evidence>
<reference evidence="8" key="1">
    <citation type="journal article" date="2019" name="Int. J. Syst. Evol. Microbiol.">
        <title>The Global Catalogue of Microorganisms (GCM) 10K type strain sequencing project: providing services to taxonomists for standard genome sequencing and annotation.</title>
        <authorList>
            <consortium name="The Broad Institute Genomics Platform"/>
            <consortium name="The Broad Institute Genome Sequencing Center for Infectious Disease"/>
            <person name="Wu L."/>
            <person name="Ma J."/>
        </authorList>
    </citation>
    <scope>NUCLEOTIDE SEQUENCE [LARGE SCALE GENOMIC DNA]</scope>
    <source>
        <strain evidence="8">JCM 17326</strain>
    </source>
</reference>
<evidence type="ECO:0000256" key="1">
    <source>
        <dbReference type="ARBA" id="ARBA00001255"/>
    </source>
</evidence>
<dbReference type="InterPro" id="IPR017853">
    <property type="entry name" value="GH"/>
</dbReference>
<dbReference type="Pfam" id="PF02065">
    <property type="entry name" value="Melibiase"/>
    <property type="match status" value="1"/>
</dbReference>
<dbReference type="Pfam" id="PF16874">
    <property type="entry name" value="Glyco_hydro_36C"/>
    <property type="match status" value="1"/>
</dbReference>
<dbReference type="EMBL" id="BAABDQ010000034">
    <property type="protein sequence ID" value="GAA3599506.1"/>
    <property type="molecule type" value="Genomic_DNA"/>
</dbReference>
<comment type="caution">
    <text evidence="7">The sequence shown here is derived from an EMBL/GenBank/DDBJ whole genome shotgun (WGS) entry which is preliminary data.</text>
</comment>
<accession>A0ABP6Z5W0</accession>
<dbReference type="Gene3D" id="3.20.20.70">
    <property type="entry name" value="Aldolase class I"/>
    <property type="match status" value="1"/>
</dbReference>
<dbReference type="PROSITE" id="PS00512">
    <property type="entry name" value="ALPHA_GALACTOSIDASE"/>
    <property type="match status" value="1"/>
</dbReference>
<dbReference type="InterPro" id="IPR031705">
    <property type="entry name" value="Glyco_hydro_36_C"/>
</dbReference>
<evidence type="ECO:0000256" key="4">
    <source>
        <dbReference type="ARBA" id="ARBA00023295"/>
    </source>
</evidence>
<dbReference type="PANTHER" id="PTHR43053:SF3">
    <property type="entry name" value="ALPHA-GALACTOSIDASE C-RELATED"/>
    <property type="match status" value="1"/>
</dbReference>
<evidence type="ECO:0000256" key="2">
    <source>
        <dbReference type="ARBA" id="ARBA00012755"/>
    </source>
</evidence>
<proteinExistence type="predicted"/>
<feature type="domain" description="Glycosyl hydrolase family 36 C-terminal" evidence="5">
    <location>
        <begin position="633"/>
        <end position="725"/>
    </location>
</feature>
<evidence type="ECO:0000259" key="6">
    <source>
        <dbReference type="Pfam" id="PF16875"/>
    </source>
</evidence>
<feature type="domain" description="Glycosyl hydrolase family 36 N-terminal" evidence="6">
    <location>
        <begin position="29"/>
        <end position="271"/>
    </location>
</feature>
<dbReference type="InterPro" id="IPR038417">
    <property type="entry name" value="Alpga-gal_N_sf"/>
</dbReference>
<evidence type="ECO:0000313" key="7">
    <source>
        <dbReference type="EMBL" id="GAA3599506.1"/>
    </source>
</evidence>
<keyword evidence="3" id="KW-0378">Hydrolase</keyword>
<dbReference type="InterPro" id="IPR002252">
    <property type="entry name" value="Glyco_hydro_36"/>
</dbReference>
<protein>
    <recommendedName>
        <fullName evidence="2">alpha-galactosidase</fullName>
        <ecNumber evidence="2">3.2.1.22</ecNumber>
    </recommendedName>
</protein>
<dbReference type="RefSeq" id="WP_345572990.1">
    <property type="nucleotide sequence ID" value="NZ_BAABDQ010000034.1"/>
</dbReference>
<dbReference type="InterPro" id="IPR031704">
    <property type="entry name" value="Glyco_hydro_36_N"/>
</dbReference>
<dbReference type="InterPro" id="IPR013785">
    <property type="entry name" value="Aldolase_TIM"/>
</dbReference>
<dbReference type="InterPro" id="IPR000111">
    <property type="entry name" value="Glyco_hydro_27/36_CS"/>
</dbReference>
<gene>
    <name evidence="7" type="ORF">GCM10022419_099150</name>
</gene>
<dbReference type="EC" id="3.2.1.22" evidence="2"/>
<dbReference type="InterPro" id="IPR050985">
    <property type="entry name" value="Alpha-glycosidase_related"/>
</dbReference>
<dbReference type="PANTHER" id="PTHR43053">
    <property type="entry name" value="GLYCOSIDASE FAMILY 31"/>
    <property type="match status" value="1"/>
</dbReference>
<organism evidence="7 8">
    <name type="scientific">Nonomuraea rosea</name>
    <dbReference type="NCBI Taxonomy" id="638574"/>
    <lineage>
        <taxon>Bacteria</taxon>
        <taxon>Bacillati</taxon>
        <taxon>Actinomycetota</taxon>
        <taxon>Actinomycetes</taxon>
        <taxon>Streptosporangiales</taxon>
        <taxon>Streptosporangiaceae</taxon>
        <taxon>Nonomuraea</taxon>
    </lineage>
</organism>
<dbReference type="InterPro" id="IPR013780">
    <property type="entry name" value="Glyco_hydro_b"/>
</dbReference>
<sequence length="729" mass="80285">MSTTEQPAPIVHLRGGSTSFIVEVAAPVPRVLHWGADLGELSPAELDTIRATAVPGVTHNSTDMPRRLSVLPTEADAWSGTPGIEGRLRSTGMPYPRFDLVGHTVEEAGSALVIALRSGDFGLTVHLRYALDEHGVVAAGADVRRMDGDDQRSADVFDLSALTIILPLPERAVELVDFTGKWSRERSPQRADIAFGSHLRESRRGRPSLDSPYLLLAGTRAFGFRTGEVWALHVGWSGNQRYYVEQLPEGAGAHRAVLGGGELLLPGEVALGAGDSYRTPTLYFAWSDQGMDGIAGRFHDMLRSRPQHPAGPRPLMLNTWEAVYFNHDLDTLVDLVDRAATVGVERIVLDDGWFLGRRNDRTGLGDWFVDPDVWPQGLAPFVERVRSHGMQFGLWFEPEMINLSSRLAQEHPGWVLAPASGAGPAVRHQHVLNIADEDAWQFLFDRIDALMCEYAIDYIKWDHNRELHEASRRDAGGRAGVRAQTEALYRLLDALRTKHRSLEIESCASGGGRVDLGILQHTDRVWPSDCNDPVERQQIQRWTGQLIPPELIGTHLGAAEAHTTKRVTSLSFRLATALFGHAGIEQDLTACSDEELGTIRAWGKLYKELRPLLHNGRVVRADVADEQTLLHGVVSQDRSEAVFSWARLGTSTAIQAGRVPLPGLDPRRSYRLRLRTEIGAPVLHEHAPEWLAATEKGAVTLSGHVLARLGLPMPTLQPQQAIILQLHAA</sequence>
<evidence type="ECO:0000256" key="3">
    <source>
        <dbReference type="ARBA" id="ARBA00022801"/>
    </source>
</evidence>
<dbReference type="CDD" id="cd14791">
    <property type="entry name" value="GH36"/>
    <property type="match status" value="1"/>
</dbReference>
<keyword evidence="4" id="KW-0326">Glycosidase</keyword>
<dbReference type="SUPFAM" id="SSF51445">
    <property type="entry name" value="(Trans)glycosidases"/>
    <property type="match status" value="1"/>
</dbReference>
<dbReference type="PRINTS" id="PR00743">
    <property type="entry name" value="GLHYDRLASE36"/>
</dbReference>
<dbReference type="Gene3D" id="2.60.40.1180">
    <property type="entry name" value="Golgi alpha-mannosidase II"/>
    <property type="match status" value="1"/>
</dbReference>